<dbReference type="AlphaFoldDB" id="Q7UMZ4"/>
<gene>
    <name evidence="1" type="ordered locus">RB7881</name>
</gene>
<name>Q7UMZ4_RHOBA</name>
<accession>Q7UMZ4</accession>
<dbReference type="EMBL" id="BX294146">
    <property type="protein sequence ID" value="CAD75625.1"/>
    <property type="molecule type" value="Genomic_DNA"/>
</dbReference>
<dbReference type="InParanoid" id="Q7UMZ4"/>
<evidence type="ECO:0000313" key="2">
    <source>
        <dbReference type="Proteomes" id="UP000001025"/>
    </source>
</evidence>
<reference evidence="1 2" key="1">
    <citation type="journal article" date="2003" name="Proc. Natl. Acad. Sci. U.S.A.">
        <title>Complete genome sequence of the marine planctomycete Pirellula sp. strain 1.</title>
        <authorList>
            <person name="Gloeckner F.O."/>
            <person name="Kube M."/>
            <person name="Bauer M."/>
            <person name="Teeling H."/>
            <person name="Lombardot T."/>
            <person name="Ludwig W."/>
            <person name="Gade D."/>
            <person name="Beck A."/>
            <person name="Borzym K."/>
            <person name="Heitmann K."/>
            <person name="Rabus R."/>
            <person name="Schlesner H."/>
            <person name="Amann R."/>
            <person name="Reinhardt R."/>
        </authorList>
    </citation>
    <scope>NUCLEOTIDE SEQUENCE [LARGE SCALE GENOMIC DNA]</scope>
    <source>
        <strain evidence="2">DSM 10527 / NCIMB 13988 / SH1</strain>
    </source>
</reference>
<dbReference type="STRING" id="243090.RB7881"/>
<organism evidence="1 2">
    <name type="scientific">Rhodopirellula baltica (strain DSM 10527 / NCIMB 13988 / SH1)</name>
    <dbReference type="NCBI Taxonomy" id="243090"/>
    <lineage>
        <taxon>Bacteria</taxon>
        <taxon>Pseudomonadati</taxon>
        <taxon>Planctomycetota</taxon>
        <taxon>Planctomycetia</taxon>
        <taxon>Pirellulales</taxon>
        <taxon>Pirellulaceae</taxon>
        <taxon>Rhodopirellula</taxon>
    </lineage>
</organism>
<sequence>MMRGGWAVVAVGVFMAPTYRARPASHQDHRSVNRQIDWFSRERKRFAGTAGKFFAIGRVARIVEVLFAVCGIAAR</sequence>
<dbReference type="Proteomes" id="UP000001025">
    <property type="component" value="Chromosome"/>
</dbReference>
<dbReference type="KEGG" id="rba:RB7881"/>
<dbReference type="EnsemblBacteria" id="CAD75625">
    <property type="protein sequence ID" value="CAD75625"/>
    <property type="gene ID" value="RB7881"/>
</dbReference>
<protein>
    <submittedName>
        <fullName evidence="1">Uncharacterized protein</fullName>
    </submittedName>
</protein>
<proteinExistence type="predicted"/>
<evidence type="ECO:0000313" key="1">
    <source>
        <dbReference type="EMBL" id="CAD75625.1"/>
    </source>
</evidence>
<dbReference type="HOGENOM" id="CLU_2668623_0_0_0"/>
<keyword evidence="2" id="KW-1185">Reference proteome</keyword>